<dbReference type="SUPFAM" id="SSF52540">
    <property type="entry name" value="P-loop containing nucleoside triphosphate hydrolases"/>
    <property type="match status" value="1"/>
</dbReference>
<protein>
    <submittedName>
        <fullName evidence="2 3">Zinc finger protein</fullName>
    </submittedName>
</protein>
<reference evidence="2" key="1">
    <citation type="submission" date="2007-03" db="EMBL/GenBank/DDBJ databases">
        <title>Annotation of Culex pipiens quinquefasciatus.</title>
        <authorList>
            <consortium name="The Broad Institute Genome Sequencing Platform"/>
            <person name="Atkinson P.W."/>
            <person name="Hemingway J."/>
            <person name="Christensen B.M."/>
            <person name="Higgs S."/>
            <person name="Kodira C."/>
            <person name="Hannick L."/>
            <person name="Megy K."/>
            <person name="O'Leary S."/>
            <person name="Pearson M."/>
            <person name="Haas B.J."/>
            <person name="Mauceli E."/>
            <person name="Wortman J.R."/>
            <person name="Lee N.H."/>
            <person name="Guigo R."/>
            <person name="Stanke M."/>
            <person name="Alvarado L."/>
            <person name="Amedeo P."/>
            <person name="Antoine C.H."/>
            <person name="Arensburger P."/>
            <person name="Bidwell S.L."/>
            <person name="Crawford M."/>
            <person name="Camaro F."/>
            <person name="Devon K."/>
            <person name="Engels R."/>
            <person name="Hammond M."/>
            <person name="Howarth C."/>
            <person name="Koehrsen M."/>
            <person name="Lawson D."/>
            <person name="Montgomery P."/>
            <person name="Nene V."/>
            <person name="Nusbaum C."/>
            <person name="Puiu D."/>
            <person name="Romero-Severson J."/>
            <person name="Severson D.W."/>
            <person name="Shumway M."/>
            <person name="Sisk P."/>
            <person name="Stolte C."/>
            <person name="Zeng Q."/>
            <person name="Eisenstadt E."/>
            <person name="Fraser-Liggett C."/>
            <person name="Strausberg R."/>
            <person name="Galagan J."/>
            <person name="Birren B."/>
            <person name="Collins F.H."/>
        </authorList>
    </citation>
    <scope>NUCLEOTIDE SEQUENCE [LARGE SCALE GENOMIC DNA]</scope>
    <source>
        <strain evidence="2">JHB</strain>
    </source>
</reference>
<dbReference type="AlphaFoldDB" id="B0WNS5"/>
<dbReference type="EnsemblMetazoa" id="CPIJ008617-RA">
    <property type="protein sequence ID" value="CPIJ008617-PA"/>
    <property type="gene ID" value="CPIJ008617"/>
</dbReference>
<dbReference type="GO" id="GO:0005829">
    <property type="term" value="C:cytosol"/>
    <property type="evidence" value="ECO:0007669"/>
    <property type="project" value="TreeGrafter"/>
</dbReference>
<dbReference type="eggNOG" id="KOG1804">
    <property type="taxonomic scope" value="Eukaryota"/>
</dbReference>
<keyword evidence="4" id="KW-1185">Reference proteome</keyword>
<dbReference type="VEuPathDB" id="VectorBase:CQUJHB008988"/>
<evidence type="ECO:0000256" key="1">
    <source>
        <dbReference type="SAM" id="MobiDB-lite"/>
    </source>
</evidence>
<dbReference type="OrthoDB" id="5988104at2759"/>
<evidence type="ECO:0000313" key="4">
    <source>
        <dbReference type="Proteomes" id="UP000002320"/>
    </source>
</evidence>
<dbReference type="InterPro" id="IPR045055">
    <property type="entry name" value="DNA2/NAM7-like"/>
</dbReference>
<dbReference type="PANTHER" id="PTHR10887:SF365">
    <property type="entry name" value="HELICASE WITH ZINC FINGER DOMAIN-RELATED"/>
    <property type="match status" value="1"/>
</dbReference>
<dbReference type="InParanoid" id="B0WNS5"/>
<accession>B0WNS5</accession>
<dbReference type="EMBL" id="DS232014">
    <property type="protein sequence ID" value="EDS31916.1"/>
    <property type="molecule type" value="Genomic_DNA"/>
</dbReference>
<dbReference type="GO" id="GO:0043186">
    <property type="term" value="C:P granule"/>
    <property type="evidence" value="ECO:0007669"/>
    <property type="project" value="TreeGrafter"/>
</dbReference>
<sequence length="361" mass="40866">MEKDASLDPKPNSNRKEAVVAITTPISVTLFPILLIEPFGTWKTDTLAQAIKMLLLQPESKILICTHLNSAADLYIKDYLHPWIEEGGGEEAKPTSSSIVVVTLNISMELTSLDLPKGHFTHISLDEAAQAMECEAIRIVLACDHMRMSPELFSNFAKERKLHISLLEFLYDHYPNDFPCKILLCKNYRAREAIIKFTSELFYEQKLIASGKQQRHESPSELRPIPIPPPEPHSPGDGQQRKCRRRSHQPKFVSFGLSTDLITSCAASQMQMPPQQQRWCNRCFINNKASKSLERFGWMTDGSSSSSTVGSSTSQVRPQHVHHYNPAVVTDFNHLLPSNMSFLDVALQTKEFQYLLFFCCV</sequence>
<dbReference type="STRING" id="7176.B0WNS5"/>
<dbReference type="Proteomes" id="UP000002320">
    <property type="component" value="Unassembled WGS sequence"/>
</dbReference>
<dbReference type="Gene3D" id="3.40.50.300">
    <property type="entry name" value="P-loop containing nucleotide triphosphate hydrolases"/>
    <property type="match status" value="1"/>
</dbReference>
<proteinExistence type="predicted"/>
<dbReference type="VEuPathDB" id="VectorBase:CPIJ008617"/>
<dbReference type="KEGG" id="cqu:CpipJ_CPIJ008617"/>
<feature type="region of interest" description="Disordered" evidence="1">
    <location>
        <begin position="212"/>
        <end position="245"/>
    </location>
</feature>
<gene>
    <name evidence="3" type="primary">6041048</name>
    <name evidence="2" type="ORF">CpipJ_CPIJ008617</name>
</gene>
<evidence type="ECO:0000313" key="2">
    <source>
        <dbReference type="EMBL" id="EDS31916.1"/>
    </source>
</evidence>
<evidence type="ECO:0000313" key="3">
    <source>
        <dbReference type="EnsemblMetazoa" id="CPIJ008617-PA"/>
    </source>
</evidence>
<organism>
    <name type="scientific">Culex quinquefasciatus</name>
    <name type="common">Southern house mosquito</name>
    <name type="synonym">Culex pungens</name>
    <dbReference type="NCBI Taxonomy" id="7176"/>
    <lineage>
        <taxon>Eukaryota</taxon>
        <taxon>Metazoa</taxon>
        <taxon>Ecdysozoa</taxon>
        <taxon>Arthropoda</taxon>
        <taxon>Hexapoda</taxon>
        <taxon>Insecta</taxon>
        <taxon>Pterygota</taxon>
        <taxon>Neoptera</taxon>
        <taxon>Endopterygota</taxon>
        <taxon>Diptera</taxon>
        <taxon>Nematocera</taxon>
        <taxon>Culicoidea</taxon>
        <taxon>Culicidae</taxon>
        <taxon>Culicinae</taxon>
        <taxon>Culicini</taxon>
        <taxon>Culex</taxon>
        <taxon>Culex</taxon>
    </lineage>
</organism>
<dbReference type="PANTHER" id="PTHR10887">
    <property type="entry name" value="DNA2/NAM7 HELICASE FAMILY"/>
    <property type="match status" value="1"/>
</dbReference>
<dbReference type="GO" id="GO:0035194">
    <property type="term" value="P:regulatory ncRNA-mediated post-transcriptional gene silencing"/>
    <property type="evidence" value="ECO:0007669"/>
    <property type="project" value="TreeGrafter"/>
</dbReference>
<name>B0WNS5_CULQU</name>
<dbReference type="HOGENOM" id="CLU_050921_0_0_1"/>
<dbReference type="InterPro" id="IPR027417">
    <property type="entry name" value="P-loop_NTPase"/>
</dbReference>
<reference evidence="3" key="2">
    <citation type="submission" date="2020-05" db="UniProtKB">
        <authorList>
            <consortium name="EnsemblMetazoa"/>
        </authorList>
    </citation>
    <scope>IDENTIFICATION</scope>
    <source>
        <strain evidence="3">JHB</strain>
    </source>
</reference>